<dbReference type="EMBL" id="SUMG01000002">
    <property type="protein sequence ID" value="NBG87334.1"/>
    <property type="molecule type" value="Genomic_DNA"/>
</dbReference>
<dbReference type="PANTHER" id="PTHR33279:SF6">
    <property type="entry name" value="SULFUR CARRIER PROTEIN YEDF-RELATED"/>
    <property type="match status" value="1"/>
</dbReference>
<dbReference type="CDD" id="cd00291">
    <property type="entry name" value="SirA_YedF_YeeD"/>
    <property type="match status" value="1"/>
</dbReference>
<protein>
    <submittedName>
        <fullName evidence="3">Sulfurtransferase TusA family protein</fullName>
    </submittedName>
</protein>
<evidence type="ECO:0000259" key="2">
    <source>
        <dbReference type="Pfam" id="PF01206"/>
    </source>
</evidence>
<organism evidence="3 4">
    <name type="scientific">Isachenkonia alkalipeptolytica</name>
    <dbReference type="NCBI Taxonomy" id="2565777"/>
    <lineage>
        <taxon>Bacteria</taxon>
        <taxon>Bacillati</taxon>
        <taxon>Bacillota</taxon>
        <taxon>Clostridia</taxon>
        <taxon>Eubacteriales</taxon>
        <taxon>Clostridiaceae</taxon>
        <taxon>Isachenkonia</taxon>
    </lineage>
</organism>
<dbReference type="RefSeq" id="WP_160718643.1">
    <property type="nucleotide sequence ID" value="NZ_SUMG01000002.1"/>
</dbReference>
<name>A0AA43XJ79_9CLOT</name>
<proteinExistence type="inferred from homology"/>
<sequence length="78" mass="9148">MKEEFLDCMYEPCPIPLIKALKKLEKMKAGDLLIMKTDHNCSITNVIEWVDKQGHKMDYIEIGEGEWEIYIEKVVSDE</sequence>
<evidence type="ECO:0000313" key="4">
    <source>
        <dbReference type="Proteomes" id="UP000449710"/>
    </source>
</evidence>
<keyword evidence="4" id="KW-1185">Reference proteome</keyword>
<evidence type="ECO:0000256" key="1">
    <source>
        <dbReference type="ARBA" id="ARBA00008984"/>
    </source>
</evidence>
<dbReference type="Pfam" id="PF01206">
    <property type="entry name" value="TusA"/>
    <property type="match status" value="1"/>
</dbReference>
<dbReference type="InterPro" id="IPR036868">
    <property type="entry name" value="TusA-like_sf"/>
</dbReference>
<feature type="domain" description="UPF0033" evidence="2">
    <location>
        <begin position="5"/>
        <end position="73"/>
    </location>
</feature>
<gene>
    <name evidence="3" type="ORF">ISALK_02350</name>
</gene>
<dbReference type="InterPro" id="IPR001455">
    <property type="entry name" value="TusA-like"/>
</dbReference>
<dbReference type="AlphaFoldDB" id="A0AA43XJ79"/>
<comment type="similarity">
    <text evidence="1">Belongs to the sulfur carrier protein TusA family.</text>
</comment>
<dbReference type="PANTHER" id="PTHR33279">
    <property type="entry name" value="SULFUR CARRIER PROTEIN YEDF-RELATED"/>
    <property type="match status" value="1"/>
</dbReference>
<evidence type="ECO:0000313" key="3">
    <source>
        <dbReference type="EMBL" id="NBG87334.1"/>
    </source>
</evidence>
<dbReference type="Proteomes" id="UP000449710">
    <property type="component" value="Unassembled WGS sequence"/>
</dbReference>
<accession>A0AA43XJ79</accession>
<reference evidence="3 4" key="1">
    <citation type="submission" date="2019-04" db="EMBL/GenBank/DDBJ databases">
        <title>Isachenkonia alkalipeptolytica gen. nov. sp. nov. a new anaerobic, alkiliphilic organothrophic bacterium capable to reduce synthesized ferrihydrite isolated from a soda lake.</title>
        <authorList>
            <person name="Toshchakov S.V."/>
            <person name="Zavarzina D.G."/>
            <person name="Zhilina T.N."/>
            <person name="Kostrikina N.A."/>
            <person name="Kublanov I.V."/>
        </authorList>
    </citation>
    <scope>NUCLEOTIDE SEQUENCE [LARGE SCALE GENOMIC DNA]</scope>
    <source>
        <strain evidence="3 4">Z-1701</strain>
    </source>
</reference>
<dbReference type="Gene3D" id="3.30.110.40">
    <property type="entry name" value="TusA-like domain"/>
    <property type="match status" value="1"/>
</dbReference>
<comment type="caution">
    <text evidence="3">The sequence shown here is derived from an EMBL/GenBank/DDBJ whole genome shotgun (WGS) entry which is preliminary data.</text>
</comment>
<dbReference type="SUPFAM" id="SSF64307">
    <property type="entry name" value="SirA-like"/>
    <property type="match status" value="1"/>
</dbReference>